<accession>A0A151JPM4</accession>
<sequence>MRTEYKNLCDSNERQVATKRLITRGSSLYGPFSSNSARAIRSRLRYRGLAAL</sequence>
<reference evidence="1 2" key="1">
    <citation type="submission" date="2015-09" db="EMBL/GenBank/DDBJ databases">
        <title>Trachymyrmex cornetzi WGS genome.</title>
        <authorList>
            <person name="Nygaard S."/>
            <person name="Hu H."/>
            <person name="Boomsma J."/>
            <person name="Zhang G."/>
        </authorList>
    </citation>
    <scope>NUCLEOTIDE SEQUENCE [LARGE SCALE GENOMIC DNA]</scope>
    <source>
        <strain evidence="1">Tcor2-1</strain>
        <tissue evidence="1">Whole body</tissue>
    </source>
</reference>
<organism evidence="1 2">
    <name type="scientific">Trachymyrmex cornetzi</name>
    <dbReference type="NCBI Taxonomy" id="471704"/>
    <lineage>
        <taxon>Eukaryota</taxon>
        <taxon>Metazoa</taxon>
        <taxon>Ecdysozoa</taxon>
        <taxon>Arthropoda</taxon>
        <taxon>Hexapoda</taxon>
        <taxon>Insecta</taxon>
        <taxon>Pterygota</taxon>
        <taxon>Neoptera</taxon>
        <taxon>Endopterygota</taxon>
        <taxon>Hymenoptera</taxon>
        <taxon>Apocrita</taxon>
        <taxon>Aculeata</taxon>
        <taxon>Formicoidea</taxon>
        <taxon>Formicidae</taxon>
        <taxon>Myrmicinae</taxon>
        <taxon>Trachymyrmex</taxon>
    </lineage>
</organism>
<name>A0A151JPM4_9HYME</name>
<evidence type="ECO:0000313" key="2">
    <source>
        <dbReference type="Proteomes" id="UP000078492"/>
    </source>
</evidence>
<keyword evidence="2" id="KW-1185">Reference proteome</keyword>
<dbReference type="EMBL" id="KQ978710">
    <property type="protein sequence ID" value="KYN29085.1"/>
    <property type="molecule type" value="Genomic_DNA"/>
</dbReference>
<dbReference type="Proteomes" id="UP000078492">
    <property type="component" value="Unassembled WGS sequence"/>
</dbReference>
<protein>
    <submittedName>
        <fullName evidence="1">Uncharacterized protein</fullName>
    </submittedName>
</protein>
<dbReference type="AlphaFoldDB" id="A0A151JPM4"/>
<proteinExistence type="predicted"/>
<evidence type="ECO:0000313" key="1">
    <source>
        <dbReference type="EMBL" id="KYN29085.1"/>
    </source>
</evidence>
<gene>
    <name evidence="1" type="ORF">ALC57_01486</name>
</gene>